<gene>
    <name evidence="1" type="ORF">SCWH03_20740</name>
</gene>
<evidence type="ECO:0000313" key="1">
    <source>
        <dbReference type="EMBL" id="GFH35852.1"/>
    </source>
</evidence>
<organism evidence="1 2">
    <name type="scientific">Streptomyces pacificus</name>
    <dbReference type="NCBI Taxonomy" id="2705029"/>
    <lineage>
        <taxon>Bacteria</taxon>
        <taxon>Bacillati</taxon>
        <taxon>Actinomycetota</taxon>
        <taxon>Actinomycetes</taxon>
        <taxon>Kitasatosporales</taxon>
        <taxon>Streptomycetaceae</taxon>
        <taxon>Streptomyces</taxon>
    </lineage>
</organism>
<dbReference type="Proteomes" id="UP000484988">
    <property type="component" value="Unassembled WGS sequence"/>
</dbReference>
<comment type="caution">
    <text evidence="1">The sequence shown here is derived from an EMBL/GenBank/DDBJ whole genome shotgun (WGS) entry which is preliminary data.</text>
</comment>
<name>A0A6A0ASN0_9ACTN</name>
<proteinExistence type="predicted"/>
<sequence length="94" mass="9894">MVGGASADMAAARLLRGDLDGAHAALEPLWEVPQAQRTTGLLVRTARVRRALTMQRYQGAALANELGERIEDFTRLSAGHQLGTGSGPLAALEA</sequence>
<reference evidence="1 2" key="1">
    <citation type="submission" date="2020-02" db="EMBL/GenBank/DDBJ databases">
        <title>Whole Genome Shotgun Sequence of Streptomyces sp. strain CWH03.</title>
        <authorList>
            <person name="Dohra H."/>
            <person name="Kodani S."/>
            <person name="Yamamura H."/>
        </authorList>
    </citation>
    <scope>NUCLEOTIDE SEQUENCE [LARGE SCALE GENOMIC DNA]</scope>
    <source>
        <strain evidence="1 2">CWH03</strain>
    </source>
</reference>
<dbReference type="EMBL" id="BLLG01000005">
    <property type="protein sequence ID" value="GFH35852.1"/>
    <property type="molecule type" value="Genomic_DNA"/>
</dbReference>
<accession>A0A6A0ASN0</accession>
<evidence type="ECO:0000313" key="2">
    <source>
        <dbReference type="Proteomes" id="UP000484988"/>
    </source>
</evidence>
<dbReference type="AlphaFoldDB" id="A0A6A0ASN0"/>
<protein>
    <submittedName>
        <fullName evidence="1">Uncharacterized protein</fullName>
    </submittedName>
</protein>
<keyword evidence="2" id="KW-1185">Reference proteome</keyword>